<keyword evidence="3" id="KW-0975">Bacterial flagellum</keyword>
<evidence type="ECO:0000313" key="6">
    <source>
        <dbReference type="EMBL" id="SHJ68629.1"/>
    </source>
</evidence>
<dbReference type="AlphaFoldDB" id="A0A1M6LBU3"/>
<name>A0A1M6LBU3_9CLOT</name>
<reference evidence="6 7" key="1">
    <citation type="submission" date="2016-11" db="EMBL/GenBank/DDBJ databases">
        <authorList>
            <person name="Jaros S."/>
            <person name="Januszkiewicz K."/>
            <person name="Wedrychowicz H."/>
        </authorList>
    </citation>
    <scope>NUCLEOTIDE SEQUENCE [LARGE SCALE GENOMIC DNA]</scope>
    <source>
        <strain evidence="6 7">DSM 3090</strain>
    </source>
</reference>
<dbReference type="STRING" id="1121331.SAMN02745248_00699"/>
<evidence type="ECO:0000259" key="5">
    <source>
        <dbReference type="Pfam" id="PF00700"/>
    </source>
</evidence>
<dbReference type="InterPro" id="IPR001029">
    <property type="entry name" value="Flagellin_N"/>
</dbReference>
<dbReference type="Gene3D" id="1.20.1330.10">
    <property type="entry name" value="f41 fragment of flagellin, N-terminal domain"/>
    <property type="match status" value="1"/>
</dbReference>
<keyword evidence="6" id="KW-0282">Flagellum</keyword>
<dbReference type="Proteomes" id="UP000183952">
    <property type="component" value="Unassembled WGS sequence"/>
</dbReference>
<feature type="domain" description="Flagellin N-terminal" evidence="4">
    <location>
        <begin position="3"/>
        <end position="138"/>
    </location>
</feature>
<dbReference type="OrthoDB" id="9758307at2"/>
<accession>A0A1M6LBU3</accession>
<dbReference type="InterPro" id="IPR001492">
    <property type="entry name" value="Flagellin"/>
</dbReference>
<dbReference type="EMBL" id="FRAD01000005">
    <property type="protein sequence ID" value="SHJ68629.1"/>
    <property type="molecule type" value="Genomic_DNA"/>
</dbReference>
<dbReference type="PANTHER" id="PTHR42792:SF1">
    <property type="entry name" value="FLAGELLAR HOOK-ASSOCIATED PROTEIN 3"/>
    <property type="match status" value="1"/>
</dbReference>
<dbReference type="Pfam" id="PF00669">
    <property type="entry name" value="Flagellin_N"/>
    <property type="match status" value="1"/>
</dbReference>
<organism evidence="6 7">
    <name type="scientific">Hathewaya proteolytica DSM 3090</name>
    <dbReference type="NCBI Taxonomy" id="1121331"/>
    <lineage>
        <taxon>Bacteria</taxon>
        <taxon>Bacillati</taxon>
        <taxon>Bacillota</taxon>
        <taxon>Clostridia</taxon>
        <taxon>Eubacteriales</taxon>
        <taxon>Clostridiaceae</taxon>
        <taxon>Hathewaya</taxon>
    </lineage>
</organism>
<dbReference type="GO" id="GO:0071973">
    <property type="term" value="P:bacterial-type flagellum-dependent cell motility"/>
    <property type="evidence" value="ECO:0007669"/>
    <property type="project" value="InterPro"/>
</dbReference>
<protein>
    <submittedName>
        <fullName evidence="6">Flagellar hook-associated protein 3 FlgL</fullName>
    </submittedName>
</protein>
<dbReference type="InterPro" id="IPR046358">
    <property type="entry name" value="Flagellin_C"/>
</dbReference>
<feature type="domain" description="Flagellin C-terminal" evidence="5">
    <location>
        <begin position="364"/>
        <end position="435"/>
    </location>
</feature>
<sequence>MRITNKMLATSFLSDMNRNLNHLQTLQQQMTSGKEVRLPSDDPFKVARAMQLHTDISTNKQYNKNIEDAINFLDVTDTALNQTTQMMQRVNELLVSAGNAGYGSSERRAIKDEINQKISELSQILNTSFDGKYIFSGTSGTTKPIKTIGGISYNNAASIKFSDDKDEIAKWKNVKLSIDNPLDPTKKIEVDLKALNDKPTLDDIAAEINKSISEQYEKDDLRVVTNNKDRKLLFINETGKELNISVTSNAGGGPIPNSVNDIKSITTSVKVDNGNTEIMYNTEDGQPNKILSESLLVEISQGVTIGYNVTATDVLSFRDKNGDSKDFRQLLKSITNHLDGKDSNGNEIDEKAVEKLLTEDLSELKSAMENVLRVRAEVGAKQNRMDSAKEKNIEQNFNLTEILSKTEDIDITEKTMEYAVLQSVYLASLQTSAKVLQPTLMDYMR</sequence>
<dbReference type="PANTHER" id="PTHR42792">
    <property type="entry name" value="FLAGELLIN"/>
    <property type="match status" value="1"/>
</dbReference>
<evidence type="ECO:0000313" key="7">
    <source>
        <dbReference type="Proteomes" id="UP000183952"/>
    </source>
</evidence>
<comment type="similarity">
    <text evidence="2">Belongs to the bacterial flagellin family.</text>
</comment>
<dbReference type="RefSeq" id="WP_072902387.1">
    <property type="nucleotide sequence ID" value="NZ_FRAD01000005.1"/>
</dbReference>
<keyword evidence="6" id="KW-0966">Cell projection</keyword>
<dbReference type="Pfam" id="PF00700">
    <property type="entry name" value="Flagellin_C"/>
    <property type="match status" value="1"/>
</dbReference>
<evidence type="ECO:0000256" key="3">
    <source>
        <dbReference type="ARBA" id="ARBA00023143"/>
    </source>
</evidence>
<proteinExistence type="inferred from homology"/>
<dbReference type="GO" id="GO:0009424">
    <property type="term" value="C:bacterial-type flagellum hook"/>
    <property type="evidence" value="ECO:0007669"/>
    <property type="project" value="InterPro"/>
</dbReference>
<keyword evidence="6" id="KW-0969">Cilium</keyword>
<dbReference type="InterPro" id="IPR013384">
    <property type="entry name" value="Flagell_FlgL"/>
</dbReference>
<dbReference type="SUPFAM" id="SSF64518">
    <property type="entry name" value="Phase 1 flagellin"/>
    <property type="match status" value="1"/>
</dbReference>
<dbReference type="NCBIfam" id="TIGR02550">
    <property type="entry name" value="flagell_flgL"/>
    <property type="match status" value="1"/>
</dbReference>
<comment type="subcellular location">
    <subcellularLocation>
        <location evidence="1">Bacterial flagellum</location>
    </subcellularLocation>
</comment>
<evidence type="ECO:0000256" key="1">
    <source>
        <dbReference type="ARBA" id="ARBA00004365"/>
    </source>
</evidence>
<keyword evidence="7" id="KW-1185">Reference proteome</keyword>
<evidence type="ECO:0000259" key="4">
    <source>
        <dbReference type="Pfam" id="PF00669"/>
    </source>
</evidence>
<dbReference type="GO" id="GO:0005198">
    <property type="term" value="F:structural molecule activity"/>
    <property type="evidence" value="ECO:0007669"/>
    <property type="project" value="InterPro"/>
</dbReference>
<gene>
    <name evidence="6" type="ORF">SAMN02745248_00699</name>
</gene>
<evidence type="ECO:0000256" key="2">
    <source>
        <dbReference type="ARBA" id="ARBA00005709"/>
    </source>
</evidence>